<organism evidence="2 3">
    <name type="scientific">Limnothrix redekei LRLZ20PSL1</name>
    <dbReference type="NCBI Taxonomy" id="3112953"/>
    <lineage>
        <taxon>Bacteria</taxon>
        <taxon>Bacillati</taxon>
        <taxon>Cyanobacteriota</taxon>
        <taxon>Cyanophyceae</taxon>
        <taxon>Pseudanabaenales</taxon>
        <taxon>Pseudanabaenaceae</taxon>
        <taxon>Limnothrix</taxon>
    </lineage>
</organism>
<dbReference type="Proteomes" id="UP001604335">
    <property type="component" value="Unassembled WGS sequence"/>
</dbReference>
<proteinExistence type="predicted"/>
<comment type="caution">
    <text evidence="2">The sequence shown here is derived from an EMBL/GenBank/DDBJ whole genome shotgun (WGS) entry which is preliminary data.</text>
</comment>
<dbReference type="InterPro" id="IPR016181">
    <property type="entry name" value="Acyl_CoA_acyltransferase"/>
</dbReference>
<evidence type="ECO:0000313" key="2">
    <source>
        <dbReference type="EMBL" id="MFG3818525.1"/>
    </source>
</evidence>
<keyword evidence="2" id="KW-0808">Transferase</keyword>
<accession>A0ABW7CEJ1</accession>
<dbReference type="InterPro" id="IPR000182">
    <property type="entry name" value="GNAT_dom"/>
</dbReference>
<keyword evidence="2" id="KW-0012">Acyltransferase</keyword>
<dbReference type="EMBL" id="JAZAQF010000078">
    <property type="protein sequence ID" value="MFG3818525.1"/>
    <property type="molecule type" value="Genomic_DNA"/>
</dbReference>
<name>A0ABW7CEJ1_9CYAN</name>
<keyword evidence="3" id="KW-1185">Reference proteome</keyword>
<feature type="domain" description="N-acetyltransferase" evidence="1">
    <location>
        <begin position="24"/>
        <end position="204"/>
    </location>
</feature>
<dbReference type="CDD" id="cd04301">
    <property type="entry name" value="NAT_SF"/>
    <property type="match status" value="1"/>
</dbReference>
<dbReference type="PROSITE" id="PS51186">
    <property type="entry name" value="GNAT"/>
    <property type="match status" value="1"/>
</dbReference>
<evidence type="ECO:0000259" key="1">
    <source>
        <dbReference type="PROSITE" id="PS51186"/>
    </source>
</evidence>
<sequence length="204" mass="23287">MAPLLMLIPQNLVRSSYPCADLPLQIRPAEFRDLAELADLLADSFHRRQGWWRWLFPLLRAGIYEDLRTRLQSQRDRCLCLVALTAPTAATGRVQHPELIGTIEIAARSNLPWRLNQHHYPYISNLAVRTDYRRRGVALQLLSACEEVARHWDSPALYLHVLADNCAARRLYDRAGFLPSGRSGGGSRPSWQRSTRLLLQKPLG</sequence>
<dbReference type="PANTHER" id="PTHR47443">
    <property type="entry name" value="ACYL-COA N-ACYLTRANSFERASES (NAT) SUPERFAMILY PROTEIN"/>
    <property type="match status" value="1"/>
</dbReference>
<protein>
    <submittedName>
        <fullName evidence="2">GNAT family N-acetyltransferase</fullName>
        <ecNumber evidence="2">2.3.1.-</ecNumber>
    </submittedName>
</protein>
<dbReference type="PANTHER" id="PTHR47443:SF3">
    <property type="entry name" value="GCN5-RELATED N-ACETYLTRANSFERASE 4, CHLOROPLASTIC"/>
    <property type="match status" value="1"/>
</dbReference>
<dbReference type="EC" id="2.3.1.-" evidence="2"/>
<dbReference type="GO" id="GO:0016746">
    <property type="term" value="F:acyltransferase activity"/>
    <property type="evidence" value="ECO:0007669"/>
    <property type="project" value="UniProtKB-KW"/>
</dbReference>
<dbReference type="Pfam" id="PF00583">
    <property type="entry name" value="Acetyltransf_1"/>
    <property type="match status" value="1"/>
</dbReference>
<dbReference type="SUPFAM" id="SSF55729">
    <property type="entry name" value="Acyl-CoA N-acyltransferases (Nat)"/>
    <property type="match status" value="1"/>
</dbReference>
<gene>
    <name evidence="2" type="ORF">VPK24_12815</name>
</gene>
<evidence type="ECO:0000313" key="3">
    <source>
        <dbReference type="Proteomes" id="UP001604335"/>
    </source>
</evidence>
<dbReference type="Gene3D" id="3.40.630.30">
    <property type="match status" value="1"/>
</dbReference>
<reference evidence="3" key="1">
    <citation type="journal article" date="2024" name="Algal Res.">
        <title>Biochemical, toxicological and genomic investigation of a high-biomass producing Limnothrix strain isolated from Italian shallow drinking water reservoir.</title>
        <authorList>
            <person name="Simonazzi M."/>
            <person name="Shishido T.K."/>
            <person name="Delbaje E."/>
            <person name="Wahlsten M."/>
            <person name="Fewer D.P."/>
            <person name="Sivonen K."/>
            <person name="Pezzolesi L."/>
            <person name="Pistocchi R."/>
        </authorList>
    </citation>
    <scope>NUCLEOTIDE SEQUENCE [LARGE SCALE GENOMIC DNA]</scope>
    <source>
        <strain evidence="3">LRLZ20PSL1</strain>
    </source>
</reference>